<sequence length="83" mass="9177">MIVLDIVSNFKSTQAKKAVEAARRQVAAFLNCRADEIFSHPVALKPTTMPSKAWPGPVKLPARTSSGYQVYSFLKLCRKIILA</sequence>
<dbReference type="EMBL" id="FO203503">
    <property type="protein sequence ID" value="CCK79201.1"/>
    <property type="molecule type" value="Genomic_DNA"/>
</dbReference>
<dbReference type="HOGENOM" id="CLU_2537146_0_0_7"/>
<evidence type="ECO:0000313" key="1">
    <source>
        <dbReference type="EMBL" id="CCK79201.1"/>
    </source>
</evidence>
<proteinExistence type="predicted"/>
<protein>
    <submittedName>
        <fullName evidence="1">Uncharacterized protein</fullName>
    </submittedName>
</protein>
<dbReference type="KEGG" id="dto:TOL2_C10360"/>
<gene>
    <name evidence="1" type="ordered locus">TOL2_C10360</name>
</gene>
<dbReference type="Proteomes" id="UP000007347">
    <property type="component" value="Chromosome"/>
</dbReference>
<name>K0NE12_DESTT</name>
<evidence type="ECO:0000313" key="2">
    <source>
        <dbReference type="Proteomes" id="UP000007347"/>
    </source>
</evidence>
<accession>K0NE12</accession>
<organism evidence="1 2">
    <name type="scientific">Desulfobacula toluolica (strain DSM 7467 / Tol2)</name>
    <dbReference type="NCBI Taxonomy" id="651182"/>
    <lineage>
        <taxon>Bacteria</taxon>
        <taxon>Pseudomonadati</taxon>
        <taxon>Thermodesulfobacteriota</taxon>
        <taxon>Desulfobacteria</taxon>
        <taxon>Desulfobacterales</taxon>
        <taxon>Desulfobacteraceae</taxon>
        <taxon>Desulfobacula</taxon>
    </lineage>
</organism>
<dbReference type="AlphaFoldDB" id="K0NE12"/>
<reference evidence="1 2" key="1">
    <citation type="journal article" date="2013" name="Environ. Microbiol.">
        <title>Complete genome, catabolic sub-proteomes and key-metabolites of Desulfobacula toluolica Tol2, a marine, aromatic compound-degrading, sulfate-reducing bacterium.</title>
        <authorList>
            <person name="Wohlbrand L."/>
            <person name="Jacob J.H."/>
            <person name="Kube M."/>
            <person name="Mussmann M."/>
            <person name="Jarling R."/>
            <person name="Beck A."/>
            <person name="Amann R."/>
            <person name="Wilkes H."/>
            <person name="Reinhardt R."/>
            <person name="Rabus R."/>
        </authorList>
    </citation>
    <scope>NUCLEOTIDE SEQUENCE [LARGE SCALE GENOMIC DNA]</scope>
    <source>
        <strain evidence="2">DSM 7467 / Tol2</strain>
    </source>
</reference>
<keyword evidence="2" id="KW-1185">Reference proteome</keyword>